<dbReference type="InterPro" id="IPR036852">
    <property type="entry name" value="Peptidase_S8/S53_dom_sf"/>
</dbReference>
<gene>
    <name evidence="4" type="ORF">PanWU01x14_233750</name>
</gene>
<dbReference type="EMBL" id="JXTB01000269">
    <property type="protein sequence ID" value="PON48974.1"/>
    <property type="molecule type" value="Genomic_DNA"/>
</dbReference>
<evidence type="ECO:0000256" key="1">
    <source>
        <dbReference type="ARBA" id="ARBA00004613"/>
    </source>
</evidence>
<dbReference type="GO" id="GO:0005576">
    <property type="term" value="C:extracellular region"/>
    <property type="evidence" value="ECO:0007669"/>
    <property type="project" value="UniProtKB-SubCell"/>
</dbReference>
<comment type="subcellular location">
    <subcellularLocation>
        <location evidence="1">Secreted</location>
    </subcellularLocation>
</comment>
<comment type="similarity">
    <text evidence="2">Belongs to the peptidase S8 family.</text>
</comment>
<dbReference type="PANTHER" id="PTHR10795">
    <property type="entry name" value="PROPROTEIN CONVERTASE SUBTILISIN/KEXIN"/>
    <property type="match status" value="1"/>
</dbReference>
<dbReference type="SUPFAM" id="SSF52743">
    <property type="entry name" value="Subtilisin-like"/>
    <property type="match status" value="1"/>
</dbReference>
<dbReference type="InterPro" id="IPR045051">
    <property type="entry name" value="SBT"/>
</dbReference>
<dbReference type="GO" id="GO:0006508">
    <property type="term" value="P:proteolysis"/>
    <property type="evidence" value="ECO:0007669"/>
    <property type="project" value="InterPro"/>
</dbReference>
<comment type="caution">
    <text evidence="4">The sequence shown here is derived from an EMBL/GenBank/DDBJ whole genome shotgun (WGS) entry which is preliminary data.</text>
</comment>
<dbReference type="Gene3D" id="3.40.50.200">
    <property type="entry name" value="Peptidase S8/S53 domain"/>
    <property type="match status" value="1"/>
</dbReference>
<evidence type="ECO:0000313" key="4">
    <source>
        <dbReference type="EMBL" id="PON48974.1"/>
    </source>
</evidence>
<accession>A0A2P5BJK7</accession>
<evidence type="ECO:0000256" key="2">
    <source>
        <dbReference type="ARBA" id="ARBA00011073"/>
    </source>
</evidence>
<sequence>MAWVRVGFSKRLGQVESGRAGIPISFLVAPQVADIAALLKGAHLEWSPAAIRSALTTTAKSFDRPINNPGLVYDATPQDYVNRLFVNHQTEQITAVTRSNNFTCTNASKQS</sequence>
<evidence type="ECO:0000256" key="3">
    <source>
        <dbReference type="ARBA" id="ARBA00022729"/>
    </source>
</evidence>
<dbReference type="Proteomes" id="UP000237105">
    <property type="component" value="Unassembled WGS sequence"/>
</dbReference>
<evidence type="ECO:0000313" key="5">
    <source>
        <dbReference type="Proteomes" id="UP000237105"/>
    </source>
</evidence>
<reference evidence="5" key="1">
    <citation type="submission" date="2016-06" db="EMBL/GenBank/DDBJ databases">
        <title>Parallel loss of symbiosis genes in relatives of nitrogen-fixing non-legume Parasponia.</title>
        <authorList>
            <person name="Van Velzen R."/>
            <person name="Holmer R."/>
            <person name="Bu F."/>
            <person name="Rutten L."/>
            <person name="Van Zeijl A."/>
            <person name="Liu W."/>
            <person name="Santuari L."/>
            <person name="Cao Q."/>
            <person name="Sharma T."/>
            <person name="Shen D."/>
            <person name="Roswanjaya Y."/>
            <person name="Wardhani T."/>
            <person name="Kalhor M.S."/>
            <person name="Jansen J."/>
            <person name="Van den Hoogen J."/>
            <person name="Gungor B."/>
            <person name="Hartog M."/>
            <person name="Hontelez J."/>
            <person name="Verver J."/>
            <person name="Yang W.-C."/>
            <person name="Schijlen E."/>
            <person name="Repin R."/>
            <person name="Schilthuizen M."/>
            <person name="Schranz E."/>
            <person name="Heidstra R."/>
            <person name="Miyata K."/>
            <person name="Fedorova E."/>
            <person name="Kohlen W."/>
            <person name="Bisseling T."/>
            <person name="Smit S."/>
            <person name="Geurts R."/>
        </authorList>
    </citation>
    <scope>NUCLEOTIDE SEQUENCE [LARGE SCALE GENOMIC DNA]</scope>
    <source>
        <strain evidence="5">cv. WU1-14</strain>
    </source>
</reference>
<dbReference type="GO" id="GO:0004252">
    <property type="term" value="F:serine-type endopeptidase activity"/>
    <property type="evidence" value="ECO:0007669"/>
    <property type="project" value="InterPro"/>
</dbReference>
<keyword evidence="5" id="KW-1185">Reference proteome</keyword>
<dbReference type="AlphaFoldDB" id="A0A2P5BJK7"/>
<proteinExistence type="inferred from homology"/>
<dbReference type="OrthoDB" id="4806556at2759"/>
<keyword evidence="3" id="KW-0732">Signal</keyword>
<organism evidence="4 5">
    <name type="scientific">Parasponia andersonii</name>
    <name type="common">Sponia andersonii</name>
    <dbReference type="NCBI Taxonomy" id="3476"/>
    <lineage>
        <taxon>Eukaryota</taxon>
        <taxon>Viridiplantae</taxon>
        <taxon>Streptophyta</taxon>
        <taxon>Embryophyta</taxon>
        <taxon>Tracheophyta</taxon>
        <taxon>Spermatophyta</taxon>
        <taxon>Magnoliopsida</taxon>
        <taxon>eudicotyledons</taxon>
        <taxon>Gunneridae</taxon>
        <taxon>Pentapetalae</taxon>
        <taxon>rosids</taxon>
        <taxon>fabids</taxon>
        <taxon>Rosales</taxon>
        <taxon>Cannabaceae</taxon>
        <taxon>Parasponia</taxon>
    </lineage>
</organism>
<protein>
    <submittedName>
        <fullName evidence="4">Peptidase S8, subtilisin-related</fullName>
    </submittedName>
</protein>
<dbReference type="STRING" id="3476.A0A2P5BJK7"/>
<name>A0A2P5BJK7_PARAD</name>